<dbReference type="Proteomes" id="UP001331515">
    <property type="component" value="Unassembled WGS sequence"/>
</dbReference>
<evidence type="ECO:0000256" key="1">
    <source>
        <dbReference type="SAM" id="MobiDB-lite"/>
    </source>
</evidence>
<proteinExistence type="predicted"/>
<evidence type="ECO:0000313" key="3">
    <source>
        <dbReference type="Proteomes" id="UP001331515"/>
    </source>
</evidence>
<dbReference type="EMBL" id="JAURVH010001515">
    <property type="protein sequence ID" value="KAK5932919.1"/>
    <property type="molecule type" value="Genomic_DNA"/>
</dbReference>
<protein>
    <submittedName>
        <fullName evidence="2">Uncharacterized protein</fullName>
    </submittedName>
</protein>
<accession>A0AAN8I8J1</accession>
<name>A0AAN8I8J1_CHAGU</name>
<evidence type="ECO:0000313" key="2">
    <source>
        <dbReference type="EMBL" id="KAK5932919.1"/>
    </source>
</evidence>
<feature type="region of interest" description="Disordered" evidence="1">
    <location>
        <begin position="20"/>
        <end position="44"/>
    </location>
</feature>
<dbReference type="AlphaFoldDB" id="A0AAN8I8J1"/>
<sequence length="144" mass="15191">MFLVHRVWLASDSLDLCGPERRSGLGGEGGQSADQVRAPSARGGKGFTSAAVVFDGCPSWVMPWDLRASRQLELETLSLFCPPCGAALIQVPGTSGCTVKRGNHEPAGCTTADQLDHQETVPRSLPAICTPAQGNGTRGKGEWE</sequence>
<gene>
    <name evidence="2" type="ORF">CgunFtcFv8_004588</name>
</gene>
<reference evidence="2 3" key="1">
    <citation type="journal article" date="2023" name="Mol. Biol. Evol.">
        <title>Genomics of Secondarily Temperate Adaptation in the Only Non-Antarctic Icefish.</title>
        <authorList>
            <person name="Rivera-Colon A.G."/>
            <person name="Rayamajhi N."/>
            <person name="Minhas B.F."/>
            <person name="Madrigal G."/>
            <person name="Bilyk K.T."/>
            <person name="Yoon V."/>
            <person name="Hune M."/>
            <person name="Gregory S."/>
            <person name="Cheng C.H.C."/>
            <person name="Catchen J.M."/>
        </authorList>
    </citation>
    <scope>NUCLEOTIDE SEQUENCE [LARGE SCALE GENOMIC DNA]</scope>
    <source>
        <tissue evidence="2">White muscle</tissue>
    </source>
</reference>
<keyword evidence="3" id="KW-1185">Reference proteome</keyword>
<organism evidence="2 3">
    <name type="scientific">Champsocephalus gunnari</name>
    <name type="common">Mackerel icefish</name>
    <dbReference type="NCBI Taxonomy" id="52237"/>
    <lineage>
        <taxon>Eukaryota</taxon>
        <taxon>Metazoa</taxon>
        <taxon>Chordata</taxon>
        <taxon>Craniata</taxon>
        <taxon>Vertebrata</taxon>
        <taxon>Euteleostomi</taxon>
        <taxon>Actinopterygii</taxon>
        <taxon>Neopterygii</taxon>
        <taxon>Teleostei</taxon>
        <taxon>Neoteleostei</taxon>
        <taxon>Acanthomorphata</taxon>
        <taxon>Eupercaria</taxon>
        <taxon>Perciformes</taxon>
        <taxon>Notothenioidei</taxon>
        <taxon>Channichthyidae</taxon>
        <taxon>Champsocephalus</taxon>
    </lineage>
</organism>
<comment type="caution">
    <text evidence="2">The sequence shown here is derived from an EMBL/GenBank/DDBJ whole genome shotgun (WGS) entry which is preliminary data.</text>
</comment>